<dbReference type="Proteomes" id="UP001150569">
    <property type="component" value="Unassembled WGS sequence"/>
</dbReference>
<evidence type="ECO:0000259" key="7">
    <source>
        <dbReference type="SMART" id="SM00385"/>
    </source>
</evidence>
<dbReference type="InterPro" id="IPR048258">
    <property type="entry name" value="Cyclins_cyclin-box"/>
</dbReference>
<feature type="domain" description="Cyclin-like" evidence="7">
    <location>
        <begin position="221"/>
        <end position="332"/>
    </location>
</feature>
<reference evidence="9" key="1">
    <citation type="submission" date="2022-07" db="EMBL/GenBank/DDBJ databases">
        <title>Phylogenomic reconstructions and comparative analyses of Kickxellomycotina fungi.</title>
        <authorList>
            <person name="Reynolds N.K."/>
            <person name="Stajich J.E."/>
            <person name="Barry K."/>
            <person name="Grigoriev I.V."/>
            <person name="Crous P."/>
            <person name="Smith M.E."/>
        </authorList>
    </citation>
    <scope>NUCLEOTIDE SEQUENCE</scope>
    <source>
        <strain evidence="9">RSA 861</strain>
    </source>
</reference>
<dbReference type="CDD" id="cd20537">
    <property type="entry name" value="CYCLIN_CCNO-like_rpt2"/>
    <property type="match status" value="1"/>
</dbReference>
<evidence type="ECO:0000256" key="4">
    <source>
        <dbReference type="ARBA" id="ARBA00023306"/>
    </source>
</evidence>
<dbReference type="Gene3D" id="1.10.472.10">
    <property type="entry name" value="Cyclin-like"/>
    <property type="match status" value="2"/>
</dbReference>
<keyword evidence="4" id="KW-0131">Cell cycle</keyword>
<dbReference type="InterPro" id="IPR039361">
    <property type="entry name" value="Cyclin"/>
</dbReference>
<evidence type="ECO:0000256" key="5">
    <source>
        <dbReference type="RuleBase" id="RU000383"/>
    </source>
</evidence>
<dbReference type="InterPro" id="IPR006671">
    <property type="entry name" value="Cyclin_N"/>
</dbReference>
<dbReference type="PROSITE" id="PS00292">
    <property type="entry name" value="CYCLINS"/>
    <property type="match status" value="1"/>
</dbReference>
<gene>
    <name evidence="9" type="primary">CLB2_3</name>
    <name evidence="9" type="ORF">IWQ60_009111</name>
</gene>
<feature type="compositionally biased region" description="Low complexity" evidence="6">
    <location>
        <begin position="11"/>
        <end position="30"/>
    </location>
</feature>
<dbReference type="GO" id="GO:0051301">
    <property type="term" value="P:cell division"/>
    <property type="evidence" value="ECO:0007669"/>
    <property type="project" value="UniProtKB-KW"/>
</dbReference>
<dbReference type="FunFam" id="1.10.472.10:FF:000010">
    <property type="entry name" value="G1/S-specific cyclin Cln1"/>
    <property type="match status" value="1"/>
</dbReference>
<name>A0A9W8DQQ3_9FUNG</name>
<keyword evidence="2" id="KW-0132">Cell division</keyword>
<feature type="domain" description="Cyclin-like" evidence="7">
    <location>
        <begin position="122"/>
        <end position="208"/>
    </location>
</feature>
<organism evidence="9 10">
    <name type="scientific">Tieghemiomyces parasiticus</name>
    <dbReference type="NCBI Taxonomy" id="78921"/>
    <lineage>
        <taxon>Eukaryota</taxon>
        <taxon>Fungi</taxon>
        <taxon>Fungi incertae sedis</taxon>
        <taxon>Zoopagomycota</taxon>
        <taxon>Kickxellomycotina</taxon>
        <taxon>Dimargaritomycetes</taxon>
        <taxon>Dimargaritales</taxon>
        <taxon>Dimargaritaceae</taxon>
        <taxon>Tieghemiomyces</taxon>
    </lineage>
</organism>
<sequence length="710" mass="75604">MYGALTHSGPASFSRSTRISSRVSSRVASTTPGPACRSASAVHAANPLHITVPPPTRPLVITPGDTSPPARLADCDPLETMILLDPEVAANLDQLERQTRPSLANMSQQPEIRWEFRGALIDYVVSLHGKLRLQQDTLYLTVNLMDRYLSTRILHGTMLQLLVVACLWIASKLEERKQRVPRLEELVYAGSGAYDRPQLKRMEVEVMDTLKYALRHPSPELFLQRRALVAGEADLTLNVARYLIEHSLYDVAFLAYLPSTVADAALTLARSLLGVYGGDRATVVGEPDPDLRACAAQLRARIPSVSTVLHTKYGTAAFSEASIIVGYCVGVDLSPSNCSSPTSSLPSSPCVSVTTPSPLAASIQSVSSDRSGRVDYKENLSDFYVQHAGTGPSTTVTCSESSSSSPPHQHRNDVDPASAAAGIDLPSWGYQHPTQVISPPECTAGAPHYPAFSGPHLPASHGAGPFHHSPSRSEYAPPALPGPSSATHAAPRDQQPPSSATITYSTATTNVPQSSTVAPAYHPAYHAPAGRTDYGGAVYYYPFAHPHALPPPSYAYAPYHHLPPVGGPPSEHMGPGATVYPFTPGYGYHVPYVPPPPPPMSDWSAPTPTAATPYPGPWGSNPYPAPHSGSSTHSEITVHTNHTPATMHPTGGLSSHYHPYSGAAAASAYHPPPPGYGKPPMTTTTLPPFHPSAYHPGNYPPYASGPPNYA</sequence>
<feature type="domain" description="Cyclin C-terminal" evidence="8">
    <location>
        <begin position="217"/>
        <end position="327"/>
    </location>
</feature>
<dbReference type="AlphaFoldDB" id="A0A9W8DQQ3"/>
<dbReference type="SMART" id="SM01332">
    <property type="entry name" value="Cyclin_C"/>
    <property type="match status" value="1"/>
</dbReference>
<dbReference type="SUPFAM" id="SSF47954">
    <property type="entry name" value="Cyclin-like"/>
    <property type="match status" value="2"/>
</dbReference>
<evidence type="ECO:0000256" key="6">
    <source>
        <dbReference type="SAM" id="MobiDB-lite"/>
    </source>
</evidence>
<dbReference type="GO" id="GO:0051726">
    <property type="term" value="P:regulation of cell cycle"/>
    <property type="evidence" value="ECO:0007669"/>
    <property type="project" value="UniProtKB-ARBA"/>
</dbReference>
<keyword evidence="3 5" id="KW-0195">Cyclin</keyword>
<feature type="region of interest" description="Disordered" evidence="6">
    <location>
        <begin position="391"/>
        <end position="502"/>
    </location>
</feature>
<dbReference type="SMART" id="SM00385">
    <property type="entry name" value="CYCLIN"/>
    <property type="match status" value="2"/>
</dbReference>
<feature type="compositionally biased region" description="Low complexity" evidence="6">
    <location>
        <begin position="392"/>
        <end position="407"/>
    </location>
</feature>
<proteinExistence type="inferred from homology"/>
<evidence type="ECO:0000313" key="10">
    <source>
        <dbReference type="Proteomes" id="UP001150569"/>
    </source>
</evidence>
<dbReference type="OrthoDB" id="5590282at2759"/>
<evidence type="ECO:0000313" key="9">
    <source>
        <dbReference type="EMBL" id="KAJ1913706.1"/>
    </source>
</evidence>
<evidence type="ECO:0000256" key="3">
    <source>
        <dbReference type="ARBA" id="ARBA00023127"/>
    </source>
</evidence>
<dbReference type="Pfam" id="PF00134">
    <property type="entry name" value="Cyclin_N"/>
    <property type="match status" value="1"/>
</dbReference>
<dbReference type="PANTHER" id="PTHR10177">
    <property type="entry name" value="CYCLINS"/>
    <property type="match status" value="1"/>
</dbReference>
<evidence type="ECO:0000259" key="8">
    <source>
        <dbReference type="SMART" id="SM01332"/>
    </source>
</evidence>
<dbReference type="InterPro" id="IPR004367">
    <property type="entry name" value="Cyclin_C-dom"/>
</dbReference>
<evidence type="ECO:0000256" key="1">
    <source>
        <dbReference type="ARBA" id="ARBA00008742"/>
    </source>
</evidence>
<dbReference type="GO" id="GO:0019887">
    <property type="term" value="F:protein kinase regulator activity"/>
    <property type="evidence" value="ECO:0007669"/>
    <property type="project" value="UniProtKB-ARBA"/>
</dbReference>
<dbReference type="Pfam" id="PF02984">
    <property type="entry name" value="Cyclin_C"/>
    <property type="match status" value="1"/>
</dbReference>
<feature type="region of interest" description="Disordered" evidence="6">
    <location>
        <begin position="1"/>
        <end position="35"/>
    </location>
</feature>
<keyword evidence="10" id="KW-1185">Reference proteome</keyword>
<comment type="similarity">
    <text evidence="1 5">Belongs to the cyclin family.</text>
</comment>
<comment type="caution">
    <text evidence="9">The sequence shown here is derived from an EMBL/GenBank/DDBJ whole genome shotgun (WGS) entry which is preliminary data.</text>
</comment>
<protein>
    <submittedName>
        <fullName evidence="9">G2/mitotic-specific cyclin</fullName>
    </submittedName>
</protein>
<dbReference type="EMBL" id="JANBPT010000732">
    <property type="protein sequence ID" value="KAJ1913706.1"/>
    <property type="molecule type" value="Genomic_DNA"/>
</dbReference>
<dbReference type="InterPro" id="IPR036915">
    <property type="entry name" value="Cyclin-like_sf"/>
</dbReference>
<evidence type="ECO:0000256" key="2">
    <source>
        <dbReference type="ARBA" id="ARBA00022618"/>
    </source>
</evidence>
<accession>A0A9W8DQQ3</accession>
<dbReference type="InterPro" id="IPR013763">
    <property type="entry name" value="Cyclin-like_dom"/>
</dbReference>